<dbReference type="AlphaFoldDB" id="A0A369I6Z9"/>
<evidence type="ECO:0000256" key="10">
    <source>
        <dbReference type="ARBA" id="ARBA00023096"/>
    </source>
</evidence>
<dbReference type="Proteomes" id="UP000253141">
    <property type="component" value="Unassembled WGS sequence"/>
</dbReference>
<evidence type="ECO:0000256" key="4">
    <source>
        <dbReference type="ARBA" id="ARBA00013030"/>
    </source>
</evidence>
<dbReference type="UniPathway" id="UPA00135">
    <property type="reaction ID" value="UER00197"/>
</dbReference>
<dbReference type="PANTHER" id="PTHR21152:SF40">
    <property type="entry name" value="ALANINE--GLYOXYLATE AMINOTRANSFERASE"/>
    <property type="match status" value="1"/>
</dbReference>
<dbReference type="SUPFAM" id="SSF53383">
    <property type="entry name" value="PLP-dependent transferases"/>
    <property type="match status" value="1"/>
</dbReference>
<dbReference type="InterPro" id="IPR015424">
    <property type="entry name" value="PyrdxlP-dep_Trfase"/>
</dbReference>
<name>A0A369I6Z9_9BACT</name>
<evidence type="ECO:0000256" key="3">
    <source>
        <dbReference type="ARBA" id="ARBA00006904"/>
    </source>
</evidence>
<evidence type="ECO:0000256" key="7">
    <source>
        <dbReference type="ARBA" id="ARBA00022605"/>
    </source>
</evidence>
<evidence type="ECO:0000256" key="2">
    <source>
        <dbReference type="ARBA" id="ARBA00005099"/>
    </source>
</evidence>
<evidence type="ECO:0000256" key="14">
    <source>
        <dbReference type="ARBA" id="ARBA00049007"/>
    </source>
</evidence>
<comment type="similarity">
    <text evidence="3">Belongs to the class-V pyridoxal-phosphate-dependent aminotransferase family. SerC subfamily.</text>
</comment>
<evidence type="ECO:0000256" key="11">
    <source>
        <dbReference type="ARBA" id="ARBA00023299"/>
    </source>
</evidence>
<dbReference type="Gene3D" id="3.90.1150.10">
    <property type="entry name" value="Aspartate Aminotransferase, domain 1"/>
    <property type="match status" value="1"/>
</dbReference>
<dbReference type="GO" id="GO:0006564">
    <property type="term" value="P:L-serine biosynthetic process"/>
    <property type="evidence" value="ECO:0007669"/>
    <property type="project" value="UniProtKB-KW"/>
</dbReference>
<dbReference type="RefSeq" id="WP_114462810.1">
    <property type="nucleotide sequence ID" value="NZ_QPIW01000018.1"/>
</dbReference>
<keyword evidence="9" id="KW-0663">Pyridoxal phosphate</keyword>
<keyword evidence="8 16" id="KW-0808">Transferase</keyword>
<evidence type="ECO:0000313" key="16">
    <source>
        <dbReference type="EMBL" id="RDB04267.1"/>
    </source>
</evidence>
<dbReference type="Gene3D" id="3.40.640.10">
    <property type="entry name" value="Type I PLP-dependent aspartate aminotransferase-like (Major domain)"/>
    <property type="match status" value="1"/>
</dbReference>
<dbReference type="EC" id="2.6.1.52" evidence="4"/>
<dbReference type="InterPro" id="IPR022278">
    <property type="entry name" value="Pser_aminoTfrase"/>
</dbReference>
<keyword evidence="5" id="KW-0963">Cytoplasm</keyword>
<keyword evidence="17" id="KW-1185">Reference proteome</keyword>
<organism evidence="16 17">
    <name type="scientific">Runella aurantiaca</name>
    <dbReference type="NCBI Taxonomy" id="2282308"/>
    <lineage>
        <taxon>Bacteria</taxon>
        <taxon>Pseudomonadati</taxon>
        <taxon>Bacteroidota</taxon>
        <taxon>Cytophagia</taxon>
        <taxon>Cytophagales</taxon>
        <taxon>Spirosomataceae</taxon>
        <taxon>Runella</taxon>
    </lineage>
</organism>
<dbReference type="Pfam" id="PF00266">
    <property type="entry name" value="Aminotran_5"/>
    <property type="match status" value="1"/>
</dbReference>
<evidence type="ECO:0000256" key="13">
    <source>
        <dbReference type="ARBA" id="ARBA00047630"/>
    </source>
</evidence>
<keyword evidence="11" id="KW-0718">Serine biosynthesis</keyword>
<evidence type="ECO:0000256" key="8">
    <source>
        <dbReference type="ARBA" id="ARBA00022679"/>
    </source>
</evidence>
<dbReference type="InterPro" id="IPR000192">
    <property type="entry name" value="Aminotrans_V_dom"/>
</dbReference>
<reference evidence="16 17" key="1">
    <citation type="submission" date="2018-07" db="EMBL/GenBank/DDBJ databases">
        <title>Genome analysis of Runella aurantiaca.</title>
        <authorList>
            <person name="Yang X."/>
        </authorList>
    </citation>
    <scope>NUCLEOTIDE SEQUENCE [LARGE SCALE GENOMIC DNA]</scope>
    <source>
        <strain evidence="16 17">YX9</strain>
    </source>
</reference>
<comment type="caution">
    <text evidence="16">The sequence shown here is derived from an EMBL/GenBank/DDBJ whole genome shotgun (WGS) entry which is preliminary data.</text>
</comment>
<evidence type="ECO:0000256" key="12">
    <source>
        <dbReference type="ARBA" id="ARBA00031421"/>
    </source>
</evidence>
<dbReference type="PIRSF" id="PIRSF000525">
    <property type="entry name" value="SerC"/>
    <property type="match status" value="1"/>
</dbReference>
<comment type="pathway">
    <text evidence="2">Amino-acid biosynthesis; L-serine biosynthesis; L-serine from 3-phospho-D-glycerate: step 2/3.</text>
</comment>
<accession>A0A369I6Z9</accession>
<dbReference type="OrthoDB" id="975012at2"/>
<dbReference type="InterPro" id="IPR015421">
    <property type="entry name" value="PyrdxlP-dep_Trfase_major"/>
</dbReference>
<comment type="cofactor">
    <cofactor evidence="1">
        <name>pyridoxal 5'-phosphate</name>
        <dbReference type="ChEBI" id="CHEBI:597326"/>
    </cofactor>
</comment>
<dbReference type="GO" id="GO:0008453">
    <property type="term" value="F:alanine-glyoxylate transaminase activity"/>
    <property type="evidence" value="ECO:0007669"/>
    <property type="project" value="TreeGrafter"/>
</dbReference>
<feature type="domain" description="Aminotransferase class V" evidence="15">
    <location>
        <begin position="126"/>
        <end position="327"/>
    </location>
</feature>
<dbReference type="GO" id="GO:0008615">
    <property type="term" value="P:pyridoxine biosynthetic process"/>
    <property type="evidence" value="ECO:0007669"/>
    <property type="project" value="UniProtKB-KW"/>
</dbReference>
<evidence type="ECO:0000256" key="6">
    <source>
        <dbReference type="ARBA" id="ARBA00022576"/>
    </source>
</evidence>
<evidence type="ECO:0000256" key="1">
    <source>
        <dbReference type="ARBA" id="ARBA00001933"/>
    </source>
</evidence>
<dbReference type="InterPro" id="IPR015422">
    <property type="entry name" value="PyrdxlP-dep_Trfase_small"/>
</dbReference>
<gene>
    <name evidence="16" type="ORF">DVG78_19665</name>
</gene>
<keyword evidence="10" id="KW-0664">Pyridoxine biosynthesis</keyword>
<dbReference type="GO" id="GO:0004760">
    <property type="term" value="F:L-serine-pyruvate transaminase activity"/>
    <property type="evidence" value="ECO:0007669"/>
    <property type="project" value="TreeGrafter"/>
</dbReference>
<evidence type="ECO:0000313" key="17">
    <source>
        <dbReference type="Proteomes" id="UP000253141"/>
    </source>
</evidence>
<keyword evidence="7" id="KW-0028">Amino-acid biosynthesis</keyword>
<evidence type="ECO:0000256" key="9">
    <source>
        <dbReference type="ARBA" id="ARBA00022898"/>
    </source>
</evidence>
<comment type="catalytic activity">
    <reaction evidence="13">
        <text>4-(phosphooxy)-L-threonine + 2-oxoglutarate = (R)-3-hydroxy-2-oxo-4-phosphooxybutanoate + L-glutamate</text>
        <dbReference type="Rhea" id="RHEA:16573"/>
        <dbReference type="ChEBI" id="CHEBI:16810"/>
        <dbReference type="ChEBI" id="CHEBI:29985"/>
        <dbReference type="ChEBI" id="CHEBI:58452"/>
        <dbReference type="ChEBI" id="CHEBI:58538"/>
        <dbReference type="EC" id="2.6.1.52"/>
    </reaction>
</comment>
<dbReference type="EMBL" id="QPIW01000018">
    <property type="protein sequence ID" value="RDB04267.1"/>
    <property type="molecule type" value="Genomic_DNA"/>
</dbReference>
<protein>
    <recommendedName>
        <fullName evidence="4">phosphoserine transaminase</fullName>
        <ecNumber evidence="4">2.6.1.52</ecNumber>
    </recommendedName>
    <alternativeName>
        <fullName evidence="12">Phosphohydroxythreonine aminotransferase</fullName>
    </alternativeName>
</protein>
<sequence length="361" mass="40884">MKQVYFTAGPAEMYPTFEKHLLTAVEQQLGSISHRSQKFRSIYQFTVEQLRTLMNIPDTHGIFFTGSASEVWERVVQNCVEHESFHLVNGSFSKKFYEYSASLRKYAHKQEKPFGEGFDYAEVEVPEYAELICVTHNETSSGVQMREPDIHKLKRSNSKKLIAVDMVSSAPYPDLDFSVIDTAFFSVQKAFGLPAGLGVWIANEKCLAKAERLQKYEDATIGAHNSLPMLWKNFKNYETPATPNVISIYLLGKVAEDMNKIGAETVRKQTEEKYKLLNKYIETSRAFSPSVAEERHRSRTVIVANTRIPSPEVIAQVKQANMIVGSGYGPFKESQIRIANFPAVSFEQVEALIGELKKLEN</sequence>
<comment type="catalytic activity">
    <reaction evidence="14">
        <text>O-phospho-L-serine + 2-oxoglutarate = 3-phosphooxypyruvate + L-glutamate</text>
        <dbReference type="Rhea" id="RHEA:14329"/>
        <dbReference type="ChEBI" id="CHEBI:16810"/>
        <dbReference type="ChEBI" id="CHEBI:18110"/>
        <dbReference type="ChEBI" id="CHEBI:29985"/>
        <dbReference type="ChEBI" id="CHEBI:57524"/>
        <dbReference type="EC" id="2.6.1.52"/>
    </reaction>
</comment>
<proteinExistence type="inferred from homology"/>
<dbReference type="PANTHER" id="PTHR21152">
    <property type="entry name" value="AMINOTRANSFERASE CLASS V"/>
    <property type="match status" value="1"/>
</dbReference>
<evidence type="ECO:0000259" key="15">
    <source>
        <dbReference type="Pfam" id="PF00266"/>
    </source>
</evidence>
<dbReference type="GO" id="GO:0004648">
    <property type="term" value="F:O-phospho-L-serine:2-oxoglutarate aminotransferase activity"/>
    <property type="evidence" value="ECO:0007669"/>
    <property type="project" value="UniProtKB-EC"/>
</dbReference>
<evidence type="ECO:0000256" key="5">
    <source>
        <dbReference type="ARBA" id="ARBA00022490"/>
    </source>
</evidence>
<dbReference type="GO" id="GO:0019265">
    <property type="term" value="P:glycine biosynthetic process, by transamination of glyoxylate"/>
    <property type="evidence" value="ECO:0007669"/>
    <property type="project" value="TreeGrafter"/>
</dbReference>
<keyword evidence="6 16" id="KW-0032">Aminotransferase</keyword>